<dbReference type="SUPFAM" id="SSF51206">
    <property type="entry name" value="cAMP-binding domain-like"/>
    <property type="match status" value="1"/>
</dbReference>
<keyword evidence="3" id="KW-0010">Activator</keyword>
<dbReference type="PROSITE" id="PS51063">
    <property type="entry name" value="HTH_CRP_2"/>
    <property type="match status" value="1"/>
</dbReference>
<evidence type="ECO:0000313" key="7">
    <source>
        <dbReference type="EMBL" id="RHW33970.1"/>
    </source>
</evidence>
<dbReference type="InterPro" id="IPR050397">
    <property type="entry name" value="Env_Response_Regulators"/>
</dbReference>
<dbReference type="InterPro" id="IPR014710">
    <property type="entry name" value="RmlC-like_jellyroll"/>
</dbReference>
<feature type="domain" description="Cyclic nucleotide-binding" evidence="5">
    <location>
        <begin position="30"/>
        <end position="113"/>
    </location>
</feature>
<dbReference type="SMART" id="SM00100">
    <property type="entry name" value="cNMP"/>
    <property type="match status" value="1"/>
</dbReference>
<gene>
    <name evidence="7" type="ORF">D1B33_14275</name>
</gene>
<dbReference type="Gene3D" id="2.60.120.10">
    <property type="entry name" value="Jelly Rolls"/>
    <property type="match status" value="1"/>
</dbReference>
<evidence type="ECO:0000256" key="2">
    <source>
        <dbReference type="ARBA" id="ARBA00023125"/>
    </source>
</evidence>
<evidence type="ECO:0000256" key="1">
    <source>
        <dbReference type="ARBA" id="ARBA00023015"/>
    </source>
</evidence>
<dbReference type="PANTHER" id="PTHR24567:SF26">
    <property type="entry name" value="REGULATORY PROTEIN YEIL"/>
    <property type="match status" value="1"/>
</dbReference>
<evidence type="ECO:0000313" key="8">
    <source>
        <dbReference type="Proteomes" id="UP000265692"/>
    </source>
</evidence>
<name>A0A396S4P9_9BACL</name>
<evidence type="ECO:0000259" key="5">
    <source>
        <dbReference type="PROSITE" id="PS50042"/>
    </source>
</evidence>
<dbReference type="SUPFAM" id="SSF46785">
    <property type="entry name" value="Winged helix' DNA-binding domain"/>
    <property type="match status" value="1"/>
</dbReference>
<dbReference type="Pfam" id="PF00027">
    <property type="entry name" value="cNMP_binding"/>
    <property type="match status" value="1"/>
</dbReference>
<organism evidence="7 8">
    <name type="scientific">Ureibacillus yapensis</name>
    <dbReference type="NCBI Taxonomy" id="2304605"/>
    <lineage>
        <taxon>Bacteria</taxon>
        <taxon>Bacillati</taxon>
        <taxon>Bacillota</taxon>
        <taxon>Bacilli</taxon>
        <taxon>Bacillales</taxon>
        <taxon>Caryophanaceae</taxon>
        <taxon>Ureibacillus</taxon>
    </lineage>
</organism>
<proteinExistence type="predicted"/>
<keyword evidence="4" id="KW-0804">Transcription</keyword>
<dbReference type="EMBL" id="QWEI01000009">
    <property type="protein sequence ID" value="RHW33970.1"/>
    <property type="molecule type" value="Genomic_DNA"/>
</dbReference>
<keyword evidence="1" id="KW-0805">Transcription regulation</keyword>
<dbReference type="CDD" id="cd00038">
    <property type="entry name" value="CAP_ED"/>
    <property type="match status" value="1"/>
</dbReference>
<dbReference type="Pfam" id="PF13545">
    <property type="entry name" value="HTH_Crp_2"/>
    <property type="match status" value="1"/>
</dbReference>
<dbReference type="PANTHER" id="PTHR24567">
    <property type="entry name" value="CRP FAMILY TRANSCRIPTIONAL REGULATORY PROTEIN"/>
    <property type="match status" value="1"/>
</dbReference>
<sequence length="234" mass="27110">MVLFLLVYRGVVVDNDYIKEFSLQRVLNDELLHSLTITSYNKGDFVIRQGENPRFLFFLAKGKIKAYKISPEGKRVIISFKDSFDIIGDIEFVQQAPYINTVEAMTDVEMLTIPIQVAQKYGMGYLPFVRFLLERITEKLYANSNALTFNLMYPVEVRLCSYLLSMSMNNEAVSTRDLRDAADLIGTTKRHMNRVIGDLCKKGILERRERSILIVDRERLTILGKNNIYEEEKQ</sequence>
<dbReference type="Proteomes" id="UP000265692">
    <property type="component" value="Unassembled WGS sequence"/>
</dbReference>
<protein>
    <submittedName>
        <fullName evidence="7">Crp/Fnr family transcriptional regulator</fullName>
    </submittedName>
</protein>
<evidence type="ECO:0000256" key="4">
    <source>
        <dbReference type="ARBA" id="ARBA00023163"/>
    </source>
</evidence>
<dbReference type="PROSITE" id="PS50042">
    <property type="entry name" value="CNMP_BINDING_3"/>
    <property type="match status" value="1"/>
</dbReference>
<dbReference type="AlphaFoldDB" id="A0A396S4P9"/>
<dbReference type="InterPro" id="IPR036390">
    <property type="entry name" value="WH_DNA-bd_sf"/>
</dbReference>
<keyword evidence="2" id="KW-0238">DNA-binding</keyword>
<evidence type="ECO:0000256" key="3">
    <source>
        <dbReference type="ARBA" id="ARBA00023159"/>
    </source>
</evidence>
<evidence type="ECO:0000259" key="6">
    <source>
        <dbReference type="PROSITE" id="PS51063"/>
    </source>
</evidence>
<accession>A0A396S4P9</accession>
<dbReference type="InterPro" id="IPR000595">
    <property type="entry name" value="cNMP-bd_dom"/>
</dbReference>
<dbReference type="InterPro" id="IPR012318">
    <property type="entry name" value="HTH_CRP"/>
</dbReference>
<feature type="domain" description="HTH crp-type" evidence="6">
    <location>
        <begin position="153"/>
        <end position="218"/>
    </location>
</feature>
<keyword evidence="8" id="KW-1185">Reference proteome</keyword>
<reference evidence="7 8" key="1">
    <citation type="submission" date="2018-08" db="EMBL/GenBank/DDBJ databases">
        <title>Lysinibacillus sp. YLB-03 draft genome sequence.</title>
        <authorList>
            <person name="Yu L."/>
        </authorList>
    </citation>
    <scope>NUCLEOTIDE SEQUENCE [LARGE SCALE GENOMIC DNA]</scope>
    <source>
        <strain evidence="7 8">YLB-03</strain>
    </source>
</reference>
<dbReference type="GO" id="GO:0005829">
    <property type="term" value="C:cytosol"/>
    <property type="evidence" value="ECO:0007669"/>
    <property type="project" value="TreeGrafter"/>
</dbReference>
<dbReference type="InterPro" id="IPR018490">
    <property type="entry name" value="cNMP-bd_dom_sf"/>
</dbReference>
<dbReference type="GO" id="GO:0003677">
    <property type="term" value="F:DNA binding"/>
    <property type="evidence" value="ECO:0007669"/>
    <property type="project" value="UniProtKB-KW"/>
</dbReference>
<comment type="caution">
    <text evidence="7">The sequence shown here is derived from an EMBL/GenBank/DDBJ whole genome shotgun (WGS) entry which is preliminary data.</text>
</comment>
<dbReference type="GO" id="GO:0003700">
    <property type="term" value="F:DNA-binding transcription factor activity"/>
    <property type="evidence" value="ECO:0007669"/>
    <property type="project" value="TreeGrafter"/>
</dbReference>